<keyword evidence="4" id="KW-1185">Reference proteome</keyword>
<dbReference type="Gene3D" id="3.40.605.10">
    <property type="entry name" value="Aldehyde Dehydrogenase, Chain A, domain 1"/>
    <property type="match status" value="1"/>
</dbReference>
<dbReference type="GO" id="GO:0004491">
    <property type="term" value="F:methylmalonate-semialdehyde dehydrogenase (acylating, NAD) activity"/>
    <property type="evidence" value="ECO:0007669"/>
    <property type="project" value="InterPro"/>
</dbReference>
<dbReference type="InterPro" id="IPR016161">
    <property type="entry name" value="Ald_DH/histidinol_DH"/>
</dbReference>
<evidence type="ECO:0000313" key="3">
    <source>
        <dbReference type="EMBL" id="KAK4739838.1"/>
    </source>
</evidence>
<protein>
    <recommendedName>
        <fullName evidence="2">Aldehyde dehydrogenase domain-containing protein</fullName>
    </recommendedName>
</protein>
<comment type="caution">
    <text evidence="3">The sequence shown here is derived from an EMBL/GenBank/DDBJ whole genome shotgun (WGS) entry which is preliminary data.</text>
</comment>
<name>A0AAV9MPA1_9SOLN</name>
<dbReference type="GO" id="GO:0006574">
    <property type="term" value="P:L-valine catabolic process"/>
    <property type="evidence" value="ECO:0007669"/>
    <property type="project" value="TreeGrafter"/>
</dbReference>
<dbReference type="GO" id="GO:0005739">
    <property type="term" value="C:mitochondrion"/>
    <property type="evidence" value="ECO:0007669"/>
    <property type="project" value="TreeGrafter"/>
</dbReference>
<dbReference type="InterPro" id="IPR015590">
    <property type="entry name" value="Aldehyde_DH_dom"/>
</dbReference>
<dbReference type="InterPro" id="IPR016162">
    <property type="entry name" value="Ald_DH_N"/>
</dbReference>
<feature type="domain" description="Aldehyde dehydrogenase" evidence="2">
    <location>
        <begin position="43"/>
        <end position="123"/>
    </location>
</feature>
<evidence type="ECO:0000256" key="1">
    <source>
        <dbReference type="ARBA" id="ARBA00009986"/>
    </source>
</evidence>
<gene>
    <name evidence="3" type="ORF">R3W88_003535</name>
</gene>
<comment type="similarity">
    <text evidence="1">Belongs to the aldehyde dehydrogenase family.</text>
</comment>
<dbReference type="Gene3D" id="3.40.309.10">
    <property type="entry name" value="Aldehyde Dehydrogenase, Chain A, domain 2"/>
    <property type="match status" value="1"/>
</dbReference>
<dbReference type="Pfam" id="PF00171">
    <property type="entry name" value="Aldedh"/>
    <property type="match status" value="1"/>
</dbReference>
<dbReference type="SUPFAM" id="SSF53720">
    <property type="entry name" value="ALDH-like"/>
    <property type="match status" value="1"/>
</dbReference>
<dbReference type="Proteomes" id="UP001311915">
    <property type="component" value="Unassembled WGS sequence"/>
</dbReference>
<dbReference type="InterPro" id="IPR016163">
    <property type="entry name" value="Ald_DH_C"/>
</dbReference>
<dbReference type="GO" id="GO:0006210">
    <property type="term" value="P:thymine catabolic process"/>
    <property type="evidence" value="ECO:0007669"/>
    <property type="project" value="TreeGrafter"/>
</dbReference>
<accession>A0AAV9MPA1</accession>
<evidence type="ECO:0000313" key="4">
    <source>
        <dbReference type="Proteomes" id="UP001311915"/>
    </source>
</evidence>
<dbReference type="InterPro" id="IPR010061">
    <property type="entry name" value="MeMal-semiAld_DH"/>
</dbReference>
<proteinExistence type="inferred from homology"/>
<dbReference type="PANTHER" id="PTHR43866">
    <property type="entry name" value="MALONATE-SEMIALDEHYDE DEHYDROGENASE"/>
    <property type="match status" value="1"/>
</dbReference>
<reference evidence="3 4" key="1">
    <citation type="submission" date="2023-10" db="EMBL/GenBank/DDBJ databases">
        <title>Genome-Wide Identification Analysis in wild type Solanum Pinnatisectum Reveals Some Genes Defensing Phytophthora Infestans.</title>
        <authorList>
            <person name="Sun C."/>
        </authorList>
    </citation>
    <scope>NUCLEOTIDE SEQUENCE [LARGE SCALE GENOMIC DNA]</scope>
    <source>
        <strain evidence="3">LQN</strain>
        <tissue evidence="3">Leaf</tissue>
    </source>
</reference>
<organism evidence="3 4">
    <name type="scientific">Solanum pinnatisectum</name>
    <name type="common">tansyleaf nightshade</name>
    <dbReference type="NCBI Taxonomy" id="50273"/>
    <lineage>
        <taxon>Eukaryota</taxon>
        <taxon>Viridiplantae</taxon>
        <taxon>Streptophyta</taxon>
        <taxon>Embryophyta</taxon>
        <taxon>Tracheophyta</taxon>
        <taxon>Spermatophyta</taxon>
        <taxon>Magnoliopsida</taxon>
        <taxon>eudicotyledons</taxon>
        <taxon>Gunneridae</taxon>
        <taxon>Pentapetalae</taxon>
        <taxon>asterids</taxon>
        <taxon>lamiids</taxon>
        <taxon>Solanales</taxon>
        <taxon>Solanaceae</taxon>
        <taxon>Solanoideae</taxon>
        <taxon>Solaneae</taxon>
        <taxon>Solanum</taxon>
    </lineage>
</organism>
<sequence>MFCSSFFEQFLLSSSLIPKDIGASTACVCSSGSTDVSWMILWDIVNAICDDDDIEVASFVGSDAAQLYMRGRPFANNSKGAMANMGTKNYAVVMPYTNVEATLNALVAAGFGVAGQRCTTISTGLCWRLKITPGADLGPVISKQVHTLTLISTPIGYLQLVLEYLDITNKTDCNRKSNRVIFPVSTYSCLCFFLIDQTSLHKCCCTQVKTAPQRWKQFPGSEGGSPTLTPYYPQSNDGLSQGLQALRLQSRDITNGDGVHLPLHPNDFPVCDGESLGEHSRDDISQTVPIFDGSHWTLNF</sequence>
<dbReference type="PANTHER" id="PTHR43866:SF3">
    <property type="entry name" value="METHYLMALONATE-SEMIALDEHYDE DEHYDROGENASE [ACYLATING], MITOCHONDRIAL"/>
    <property type="match status" value="1"/>
</dbReference>
<dbReference type="EMBL" id="JAWPEI010000001">
    <property type="protein sequence ID" value="KAK4739838.1"/>
    <property type="molecule type" value="Genomic_DNA"/>
</dbReference>
<dbReference type="AlphaFoldDB" id="A0AAV9MPA1"/>
<evidence type="ECO:0000259" key="2">
    <source>
        <dbReference type="Pfam" id="PF00171"/>
    </source>
</evidence>